<proteinExistence type="predicted"/>
<keyword evidence="2" id="KW-0808">Transferase</keyword>
<dbReference type="AlphaFoldDB" id="A0AAE3GRJ9"/>
<sequence length="202" mass="23650">MTSNIFNQKQNFFDRWAPNYDIIFTTIIYQSLHKRLLDYVELPENPYILDLGCGTGRLLHRFANEFPTLKGIGLDLSAEMLRQARLRNQHRERVIYKQGNAESMPFAEGQFDGVFNTISFLHYPNPQEVFMEVSRVLRVGGRFHLVDYKGRDENEINFIPFSPNGIRFYSPARREEFGRVAGLRCVGHYYLLGWVMLSVFVK</sequence>
<dbReference type="Proteomes" id="UP001204953">
    <property type="component" value="Unassembled WGS sequence"/>
</dbReference>
<comment type="caution">
    <text evidence="2">The sequence shown here is derived from an EMBL/GenBank/DDBJ whole genome shotgun (WGS) entry which is preliminary data.</text>
</comment>
<evidence type="ECO:0000313" key="3">
    <source>
        <dbReference type="Proteomes" id="UP001204953"/>
    </source>
</evidence>
<organism evidence="2 3">
    <name type="scientific">Limnofasciculus baicalensis BBK-W-15</name>
    <dbReference type="NCBI Taxonomy" id="2699891"/>
    <lineage>
        <taxon>Bacteria</taxon>
        <taxon>Bacillati</taxon>
        <taxon>Cyanobacteriota</taxon>
        <taxon>Cyanophyceae</taxon>
        <taxon>Coleofasciculales</taxon>
        <taxon>Coleofasciculaceae</taxon>
        <taxon>Limnofasciculus</taxon>
        <taxon>Limnofasciculus baicalensis</taxon>
    </lineage>
</organism>
<evidence type="ECO:0000259" key="1">
    <source>
        <dbReference type="Pfam" id="PF13649"/>
    </source>
</evidence>
<feature type="domain" description="Methyltransferase" evidence="1">
    <location>
        <begin position="48"/>
        <end position="141"/>
    </location>
</feature>
<protein>
    <submittedName>
        <fullName evidence="2">Class I SAM-dependent methyltransferase</fullName>
    </submittedName>
</protein>
<gene>
    <name evidence="2" type="ORF">NJ959_13080</name>
</gene>
<dbReference type="PANTHER" id="PTHR43591">
    <property type="entry name" value="METHYLTRANSFERASE"/>
    <property type="match status" value="1"/>
</dbReference>
<dbReference type="SUPFAM" id="SSF53335">
    <property type="entry name" value="S-adenosyl-L-methionine-dependent methyltransferases"/>
    <property type="match status" value="1"/>
</dbReference>
<dbReference type="Pfam" id="PF13649">
    <property type="entry name" value="Methyltransf_25"/>
    <property type="match status" value="1"/>
</dbReference>
<dbReference type="CDD" id="cd02440">
    <property type="entry name" value="AdoMet_MTases"/>
    <property type="match status" value="1"/>
</dbReference>
<evidence type="ECO:0000313" key="2">
    <source>
        <dbReference type="EMBL" id="MCP2729386.1"/>
    </source>
</evidence>
<dbReference type="GO" id="GO:0008168">
    <property type="term" value="F:methyltransferase activity"/>
    <property type="evidence" value="ECO:0007669"/>
    <property type="project" value="UniProtKB-KW"/>
</dbReference>
<keyword evidence="3" id="KW-1185">Reference proteome</keyword>
<dbReference type="EMBL" id="JAMZMM010000112">
    <property type="protein sequence ID" value="MCP2729386.1"/>
    <property type="molecule type" value="Genomic_DNA"/>
</dbReference>
<dbReference type="GO" id="GO:0032259">
    <property type="term" value="P:methylation"/>
    <property type="evidence" value="ECO:0007669"/>
    <property type="project" value="UniProtKB-KW"/>
</dbReference>
<dbReference type="PANTHER" id="PTHR43591:SF110">
    <property type="entry name" value="RHODANESE DOMAIN-CONTAINING PROTEIN"/>
    <property type="match status" value="1"/>
</dbReference>
<dbReference type="Gene3D" id="3.40.50.150">
    <property type="entry name" value="Vaccinia Virus protein VP39"/>
    <property type="match status" value="1"/>
</dbReference>
<dbReference type="InterPro" id="IPR029063">
    <property type="entry name" value="SAM-dependent_MTases_sf"/>
</dbReference>
<dbReference type="InterPro" id="IPR041698">
    <property type="entry name" value="Methyltransf_25"/>
</dbReference>
<reference evidence="2" key="1">
    <citation type="submission" date="2022-06" db="EMBL/GenBank/DDBJ databases">
        <title>New cyanobacteria of genus Symplocastrum in benthos of Lake Baikal.</title>
        <authorList>
            <person name="Sorokovikova E."/>
            <person name="Tikhonova I."/>
            <person name="Krasnopeev A."/>
            <person name="Evseev P."/>
            <person name="Gladkikh A."/>
            <person name="Belykh O."/>
        </authorList>
    </citation>
    <scope>NUCLEOTIDE SEQUENCE</scope>
    <source>
        <strain evidence="2">BBK-W-15</strain>
    </source>
</reference>
<dbReference type="RefSeq" id="WP_254012171.1">
    <property type="nucleotide sequence ID" value="NZ_JAMZMM010000112.1"/>
</dbReference>
<name>A0AAE3GRJ9_9CYAN</name>
<accession>A0AAE3GRJ9</accession>
<keyword evidence="2" id="KW-0489">Methyltransferase</keyword>